<evidence type="ECO:0000313" key="4">
    <source>
        <dbReference type="Proteomes" id="UP000323732"/>
    </source>
</evidence>
<gene>
    <name evidence="3" type="ORF">FZD47_18095</name>
</gene>
<evidence type="ECO:0000313" key="3">
    <source>
        <dbReference type="EMBL" id="TYS62000.1"/>
    </source>
</evidence>
<feature type="transmembrane region" description="Helical" evidence="2">
    <location>
        <begin position="57"/>
        <end position="77"/>
    </location>
</feature>
<protein>
    <submittedName>
        <fullName evidence="3">Uncharacterized protein</fullName>
    </submittedName>
</protein>
<comment type="caution">
    <text evidence="3">The sequence shown here is derived from an EMBL/GenBank/DDBJ whole genome shotgun (WGS) entry which is preliminary data.</text>
</comment>
<dbReference type="Proteomes" id="UP000323732">
    <property type="component" value="Unassembled WGS sequence"/>
</dbReference>
<proteinExistence type="predicted"/>
<evidence type="ECO:0000256" key="1">
    <source>
        <dbReference type="SAM" id="Coils"/>
    </source>
</evidence>
<reference evidence="3 4" key="1">
    <citation type="submission" date="2019-08" db="EMBL/GenBank/DDBJ databases">
        <title>Bacillus genomes from the desert of Cuatro Cienegas, Coahuila.</title>
        <authorList>
            <person name="Olmedo-Alvarez G."/>
        </authorList>
    </citation>
    <scope>NUCLEOTIDE SEQUENCE [LARGE SCALE GENOMIC DNA]</scope>
    <source>
        <strain evidence="3 4">CH37_1T</strain>
    </source>
</reference>
<sequence length="216" mass="25212">MSNKSRGSVFSRIPFILILIVIFLAVFSSFTMLLLFLNKNILIDSKSIDILDTYIKAGFVLIGSTLSGIVAFFIFSLQERSKKKEKNETKMKNYQNTKMEFEENYKAIKKLGRIMEEGTLSDLANDLVDEKQVKEIFLTVYTQLDFTFYSDYLKGLSSKEYNDELRAFKYSYRIYKYIDLICSKIEDKENIKIILELIKDDMYDIKQIVGGEKESE</sequence>
<organism evidence="3 4">
    <name type="scientific">Bacillus infantis</name>
    <dbReference type="NCBI Taxonomy" id="324767"/>
    <lineage>
        <taxon>Bacteria</taxon>
        <taxon>Bacillati</taxon>
        <taxon>Bacillota</taxon>
        <taxon>Bacilli</taxon>
        <taxon>Bacillales</taxon>
        <taxon>Bacillaceae</taxon>
        <taxon>Bacillus</taxon>
    </lineage>
</organism>
<keyword evidence="1" id="KW-0175">Coiled coil</keyword>
<name>A0A5D4SFE3_9BACI</name>
<accession>A0A5D4SFE3</accession>
<keyword evidence="2" id="KW-0812">Transmembrane</keyword>
<keyword evidence="2" id="KW-0472">Membrane</keyword>
<evidence type="ECO:0000256" key="2">
    <source>
        <dbReference type="SAM" id="Phobius"/>
    </source>
</evidence>
<feature type="coiled-coil region" evidence="1">
    <location>
        <begin position="77"/>
        <end position="111"/>
    </location>
</feature>
<dbReference type="AlphaFoldDB" id="A0A5D4SFE3"/>
<dbReference type="EMBL" id="VTES01000005">
    <property type="protein sequence ID" value="TYS62000.1"/>
    <property type="molecule type" value="Genomic_DNA"/>
</dbReference>
<keyword evidence="2" id="KW-1133">Transmembrane helix</keyword>
<feature type="transmembrane region" description="Helical" evidence="2">
    <location>
        <begin position="12"/>
        <end position="37"/>
    </location>
</feature>
<dbReference type="RefSeq" id="WP_148950483.1">
    <property type="nucleotide sequence ID" value="NZ_VTES01000005.1"/>
</dbReference>